<gene>
    <name evidence="2" type="ORF">IFR04_012477</name>
</gene>
<evidence type="ECO:0000313" key="3">
    <source>
        <dbReference type="Proteomes" id="UP000664132"/>
    </source>
</evidence>
<organism evidence="2 3">
    <name type="scientific">Cadophora malorum</name>
    <dbReference type="NCBI Taxonomy" id="108018"/>
    <lineage>
        <taxon>Eukaryota</taxon>
        <taxon>Fungi</taxon>
        <taxon>Dikarya</taxon>
        <taxon>Ascomycota</taxon>
        <taxon>Pezizomycotina</taxon>
        <taxon>Leotiomycetes</taxon>
        <taxon>Helotiales</taxon>
        <taxon>Ploettnerulaceae</taxon>
        <taxon>Cadophora</taxon>
    </lineage>
</organism>
<sequence length="83" mass="8838">MYTYYSPAPKNPDMSNVGKLSRWEQSNEAESSEGKAVCGCVSSKPATIAGQKEGMGVEGTDMERFDNGSVVNRLVAKASNCGK</sequence>
<dbReference type="AlphaFoldDB" id="A0A8H7T8D4"/>
<comment type="caution">
    <text evidence="2">The sequence shown here is derived from an EMBL/GenBank/DDBJ whole genome shotgun (WGS) entry which is preliminary data.</text>
</comment>
<name>A0A8H7T8D4_9HELO</name>
<reference evidence="2" key="1">
    <citation type="submission" date="2021-02" db="EMBL/GenBank/DDBJ databases">
        <title>Genome sequence Cadophora malorum strain M34.</title>
        <authorList>
            <person name="Stefanovic E."/>
            <person name="Vu D."/>
            <person name="Scully C."/>
            <person name="Dijksterhuis J."/>
            <person name="Roader J."/>
            <person name="Houbraken J."/>
        </authorList>
    </citation>
    <scope>NUCLEOTIDE SEQUENCE</scope>
    <source>
        <strain evidence="2">M34</strain>
    </source>
</reference>
<evidence type="ECO:0000256" key="1">
    <source>
        <dbReference type="SAM" id="MobiDB-lite"/>
    </source>
</evidence>
<proteinExistence type="predicted"/>
<evidence type="ECO:0000313" key="2">
    <source>
        <dbReference type="EMBL" id="KAG4414377.1"/>
    </source>
</evidence>
<keyword evidence="3" id="KW-1185">Reference proteome</keyword>
<accession>A0A8H7T8D4</accession>
<feature type="region of interest" description="Disordered" evidence="1">
    <location>
        <begin position="1"/>
        <end position="34"/>
    </location>
</feature>
<dbReference type="Proteomes" id="UP000664132">
    <property type="component" value="Unassembled WGS sequence"/>
</dbReference>
<protein>
    <submittedName>
        <fullName evidence="2">Uncharacterized protein</fullName>
    </submittedName>
</protein>
<dbReference type="EMBL" id="JAFJYH010000267">
    <property type="protein sequence ID" value="KAG4414377.1"/>
    <property type="molecule type" value="Genomic_DNA"/>
</dbReference>